<gene>
    <name evidence="3" type="ORF">BLS_000196</name>
</gene>
<dbReference type="OrthoDB" id="10449240at2759"/>
<comment type="caution">
    <text evidence="3">The sequence shown here is derived from an EMBL/GenBank/DDBJ whole genome shotgun (WGS) entry which is preliminary data.</text>
</comment>
<keyword evidence="2" id="KW-0732">Signal</keyword>
<dbReference type="EMBL" id="WNWQ01000102">
    <property type="protein sequence ID" value="KAE9978921.1"/>
    <property type="molecule type" value="Genomic_DNA"/>
</dbReference>
<proteinExistence type="predicted"/>
<reference evidence="3 4" key="1">
    <citation type="submission" date="2019-11" db="EMBL/GenBank/DDBJ databases">
        <title>Venturia inaequalis Genome Resource.</title>
        <authorList>
            <person name="Lichtner F.J."/>
        </authorList>
    </citation>
    <scope>NUCLEOTIDE SEQUENCE [LARGE SCALE GENOMIC DNA]</scope>
    <source>
        <strain evidence="3">Bline_iso_100314</strain>
    </source>
</reference>
<evidence type="ECO:0000313" key="4">
    <source>
        <dbReference type="Proteomes" id="UP000433883"/>
    </source>
</evidence>
<feature type="compositionally biased region" description="Basic and acidic residues" evidence="1">
    <location>
        <begin position="203"/>
        <end position="214"/>
    </location>
</feature>
<feature type="chain" id="PRO_5034038243" description="Extracellular membrane protein CFEM domain-containing protein" evidence="2">
    <location>
        <begin position="18"/>
        <end position="261"/>
    </location>
</feature>
<sequence>MQFYVPLLTSAIALTAATPVKPPMNLVDKDDHNRFQVPQLKLLWTCRDGDQCQCVGKDRIPYGESCTADRTCRKHLEDHKWCISPPFMTGRSIQSPNDHDSIQKELASRDAQREFVPPTLPGTCSKKHKPCRCVDRTGELRGPLNHCSKDSDCERIFSQTRCDSPPFFTARSMQAENEDEPVQKKSTDQNGQDDGFRRSVRRSAQDEYVHKPTQKEGAGYPVDASNPPAATVAEENKKPGPNPDLMRDAGTWPIPRQPFSD</sequence>
<evidence type="ECO:0008006" key="5">
    <source>
        <dbReference type="Google" id="ProtNLM"/>
    </source>
</evidence>
<feature type="region of interest" description="Disordered" evidence="1">
    <location>
        <begin position="174"/>
        <end position="261"/>
    </location>
</feature>
<protein>
    <recommendedName>
        <fullName evidence="5">Extracellular membrane protein CFEM domain-containing protein</fullName>
    </recommendedName>
</protein>
<name>A0A8H3V0P6_VENIN</name>
<dbReference type="AlphaFoldDB" id="A0A8H3V0P6"/>
<dbReference type="Proteomes" id="UP000433883">
    <property type="component" value="Unassembled WGS sequence"/>
</dbReference>
<evidence type="ECO:0000313" key="3">
    <source>
        <dbReference type="EMBL" id="KAE9978921.1"/>
    </source>
</evidence>
<accession>A0A8H3V0P6</accession>
<evidence type="ECO:0000256" key="2">
    <source>
        <dbReference type="SAM" id="SignalP"/>
    </source>
</evidence>
<feature type="signal peptide" evidence="2">
    <location>
        <begin position="1"/>
        <end position="17"/>
    </location>
</feature>
<evidence type="ECO:0000256" key="1">
    <source>
        <dbReference type="SAM" id="MobiDB-lite"/>
    </source>
</evidence>
<organism evidence="3 4">
    <name type="scientific">Venturia inaequalis</name>
    <name type="common">Apple scab fungus</name>
    <dbReference type="NCBI Taxonomy" id="5025"/>
    <lineage>
        <taxon>Eukaryota</taxon>
        <taxon>Fungi</taxon>
        <taxon>Dikarya</taxon>
        <taxon>Ascomycota</taxon>
        <taxon>Pezizomycotina</taxon>
        <taxon>Dothideomycetes</taxon>
        <taxon>Pleosporomycetidae</taxon>
        <taxon>Venturiales</taxon>
        <taxon>Venturiaceae</taxon>
        <taxon>Venturia</taxon>
    </lineage>
</organism>